<dbReference type="SMART" id="SM01375">
    <property type="entry name" value="Dynein_light"/>
    <property type="match status" value="1"/>
</dbReference>
<dbReference type="CDD" id="cd21453">
    <property type="entry name" value="DLC-like_DNAL4"/>
    <property type="match status" value="1"/>
</dbReference>
<dbReference type="InterPro" id="IPR037177">
    <property type="entry name" value="DLC_sf"/>
</dbReference>
<dbReference type="GO" id="GO:0030286">
    <property type="term" value="C:dynein complex"/>
    <property type="evidence" value="ECO:0007669"/>
    <property type="project" value="InterPro"/>
</dbReference>
<dbReference type="GO" id="GO:0007017">
    <property type="term" value="P:microtubule-based process"/>
    <property type="evidence" value="ECO:0007669"/>
    <property type="project" value="InterPro"/>
</dbReference>
<proteinExistence type="predicted"/>
<reference evidence="1" key="1">
    <citation type="submission" date="2015-07" db="EMBL/GenBank/DDBJ databases">
        <title>Adaptation to a free-living lifestyle via gene acquisitions in the diplomonad Trepomonas sp. PC1.</title>
        <authorList>
            <person name="Xu F."/>
            <person name="Jerlstrom-Hultqvist J."/>
            <person name="Kolisko M."/>
            <person name="Simpson A.G.B."/>
            <person name="Roger A.J."/>
            <person name="Svard S.G."/>
            <person name="Andersson J.O."/>
        </authorList>
    </citation>
    <scope>NUCLEOTIDE SEQUENCE</scope>
    <source>
        <strain evidence="1">PC1</strain>
    </source>
</reference>
<evidence type="ECO:0000313" key="1">
    <source>
        <dbReference type="EMBL" id="JAP93980.1"/>
    </source>
</evidence>
<protein>
    <submittedName>
        <fullName evidence="1">Dynein light chain</fullName>
    </submittedName>
</protein>
<dbReference type="Gene3D" id="3.30.740.10">
    <property type="entry name" value="Protein Inhibitor Of Neuronal Nitric Oxide Synthase"/>
    <property type="match status" value="1"/>
</dbReference>
<sequence>DDEDDCTKIMNQPLLIECDMTDEERIEATEICVTACEKFPTDPGQCSKMIKEQLDKKFGQYFHVIVGNSFGFTIESEVTHKLQMAYGFNGVLVFKG</sequence>
<name>A0A146KAX4_9EUKA</name>
<dbReference type="EMBL" id="GDID01002626">
    <property type="protein sequence ID" value="JAP93980.1"/>
    <property type="molecule type" value="Transcribed_RNA"/>
</dbReference>
<organism evidence="1">
    <name type="scientific">Trepomonas sp. PC1</name>
    <dbReference type="NCBI Taxonomy" id="1076344"/>
    <lineage>
        <taxon>Eukaryota</taxon>
        <taxon>Metamonada</taxon>
        <taxon>Diplomonadida</taxon>
        <taxon>Hexamitidae</taxon>
        <taxon>Hexamitinae</taxon>
        <taxon>Trepomonas</taxon>
    </lineage>
</organism>
<accession>A0A146KAX4</accession>
<gene>
    <name evidence="1" type="ORF">TPC1_13531</name>
</gene>
<feature type="non-terminal residue" evidence="1">
    <location>
        <position position="1"/>
    </location>
</feature>
<dbReference type="SUPFAM" id="SSF54648">
    <property type="entry name" value="DLC"/>
    <property type="match status" value="1"/>
</dbReference>
<dbReference type="AlphaFoldDB" id="A0A146KAX4"/>
<dbReference type="FunFam" id="3.30.740.10:FF:000007">
    <property type="entry name" value="Dynein light chain"/>
    <property type="match status" value="1"/>
</dbReference>
<dbReference type="InterPro" id="IPR001372">
    <property type="entry name" value="Dynein_light_chain_typ-1/2"/>
</dbReference>
<dbReference type="Pfam" id="PF01221">
    <property type="entry name" value="Dynein_light"/>
    <property type="match status" value="1"/>
</dbReference>